<keyword evidence="5 6" id="KW-0472">Membrane</keyword>
<evidence type="ECO:0000313" key="8">
    <source>
        <dbReference type="EMBL" id="MDJ1480306.1"/>
    </source>
</evidence>
<feature type="transmembrane region" description="Helical" evidence="6">
    <location>
        <begin position="404"/>
        <end position="421"/>
    </location>
</feature>
<dbReference type="EMBL" id="JASJOS010000003">
    <property type="protein sequence ID" value="MDJ1480306.1"/>
    <property type="molecule type" value="Genomic_DNA"/>
</dbReference>
<feature type="transmembrane region" description="Helical" evidence="6">
    <location>
        <begin position="347"/>
        <end position="370"/>
    </location>
</feature>
<gene>
    <name evidence="8" type="ORF">QNI16_07410</name>
</gene>
<organism evidence="8 9">
    <name type="scientific">Xanthocytophaga flava</name>
    <dbReference type="NCBI Taxonomy" id="3048013"/>
    <lineage>
        <taxon>Bacteria</taxon>
        <taxon>Pseudomonadati</taxon>
        <taxon>Bacteroidota</taxon>
        <taxon>Cytophagia</taxon>
        <taxon>Cytophagales</taxon>
        <taxon>Rhodocytophagaceae</taxon>
        <taxon>Xanthocytophaga</taxon>
    </lineage>
</organism>
<evidence type="ECO:0000256" key="3">
    <source>
        <dbReference type="ARBA" id="ARBA00022692"/>
    </source>
</evidence>
<dbReference type="InterPro" id="IPR050545">
    <property type="entry name" value="Mycobact_MmpL"/>
</dbReference>
<dbReference type="InterPro" id="IPR001036">
    <property type="entry name" value="Acrflvin-R"/>
</dbReference>
<feature type="transmembrane region" description="Helical" evidence="6">
    <location>
        <begin position="618"/>
        <end position="640"/>
    </location>
</feature>
<dbReference type="InterPro" id="IPR000731">
    <property type="entry name" value="SSD"/>
</dbReference>
<feature type="transmembrane region" description="Helical" evidence="6">
    <location>
        <begin position="313"/>
        <end position="335"/>
    </location>
</feature>
<evidence type="ECO:0000256" key="6">
    <source>
        <dbReference type="SAM" id="Phobius"/>
    </source>
</evidence>
<dbReference type="GO" id="GO:0022857">
    <property type="term" value="F:transmembrane transporter activity"/>
    <property type="evidence" value="ECO:0007669"/>
    <property type="project" value="InterPro"/>
</dbReference>
<feature type="transmembrane region" description="Helical" evidence="6">
    <location>
        <begin position="720"/>
        <end position="739"/>
    </location>
</feature>
<keyword evidence="3 6" id="KW-0812">Transmembrane</keyword>
<evidence type="ECO:0000259" key="7">
    <source>
        <dbReference type="PROSITE" id="PS50156"/>
    </source>
</evidence>
<name>A0AAE3QKI5_9BACT</name>
<feature type="domain" description="SSD" evidence="7">
    <location>
        <begin position="249"/>
        <end position="370"/>
    </location>
</feature>
<protein>
    <submittedName>
        <fullName evidence="8">Efflux RND transporter permease subunit</fullName>
    </submittedName>
</protein>
<dbReference type="RefSeq" id="WP_313976878.1">
    <property type="nucleotide sequence ID" value="NZ_JASJOS010000003.1"/>
</dbReference>
<feature type="transmembrane region" description="Helical" evidence="6">
    <location>
        <begin position="245"/>
        <end position="265"/>
    </location>
</feature>
<dbReference type="PANTHER" id="PTHR33406:SF12">
    <property type="entry name" value="BLR2997 PROTEIN"/>
    <property type="match status" value="1"/>
</dbReference>
<evidence type="ECO:0000256" key="1">
    <source>
        <dbReference type="ARBA" id="ARBA00004651"/>
    </source>
</evidence>
<evidence type="ECO:0000256" key="2">
    <source>
        <dbReference type="ARBA" id="ARBA00022475"/>
    </source>
</evidence>
<dbReference type="PROSITE" id="PS50156">
    <property type="entry name" value="SSD"/>
    <property type="match status" value="2"/>
</dbReference>
<dbReference type="Gene3D" id="1.20.1640.10">
    <property type="entry name" value="Multidrug efflux transporter AcrB transmembrane domain"/>
    <property type="match status" value="2"/>
</dbReference>
<sequence>MWTSIAKFIIKNRTLLIIFLVISTAFMGYQMRNLEMSYDYTAVVPVNDPEMVYFRDFKKTFGEDANIIAIGLQDSALYELKNFQHLQEFTKGLSEIPGIANVTALPGLQYLAKDSAQKKLYPEKIFKKQPSSQAELDSLLRFVNQLQFYKDQIINSENGATGILVSIDKTILNSPKRLPLTKAMMELGDKFSAQTGVKLHYAGVPFVRSVMSTKVKKELQLFLILSVVVTIVTIFAFFKAWDAVIGCTLAVMVVLLWTVGTMGLFGYKINLLTALLPAIIIVMTVPTCIYLLNKYHQEYVEHGDKNLALIRTIAKLGLAAFMINATTAAGFIGSIFTDVAILEEFGIVAGINVFVAFFICLVVIPIFFSYMPAPNEKKLRYLYSKPVNSALTWVDKRINTHPNWIYGITIVATLLSFWGIYQIKAVSYMVDDLPEDSDVVQDLRFFERNFQGIMPLEIVINTGEKRGVFKLKNLEKIEEFEQILSGHHNITKPVSVVEFLKAARQAYYNNNPEFYGLPTKMDRNFVLLYLKNMLGKSSTKDTSNIGSRLIHSFVDSTGQYVRISMKIADLGSYSMDTTLSNMIRPAIEKTFASTKLKANVTGTTVLFAKGNAYLNDSLASSLITAFVVIVLMIGVLFLNLRVVIISLIPNFVALLITGGLMGFMGIALKPSTSLIFSISFGIIVDSSIHYLAHYRQEIFYKKIAIRQAVSDTLMETGPSIIYTSIILFVGFVIFVWSSFGGTKSLGILMSASMLISMVTNLTLLPTLLNSFDTGKVSKDETYMLEDFDNFYLEHEDEEIDLNRIAIRKINPID</sequence>
<feature type="transmembrane region" description="Helical" evidence="6">
    <location>
        <begin position="271"/>
        <end position="292"/>
    </location>
</feature>
<keyword evidence="2" id="KW-1003">Cell membrane</keyword>
<comment type="subcellular location">
    <subcellularLocation>
        <location evidence="1">Cell membrane</location>
        <topology evidence="1">Multi-pass membrane protein</topology>
    </subcellularLocation>
</comment>
<dbReference type="GO" id="GO:0005886">
    <property type="term" value="C:plasma membrane"/>
    <property type="evidence" value="ECO:0007669"/>
    <property type="project" value="UniProtKB-SubCell"/>
</dbReference>
<feature type="transmembrane region" description="Helical" evidence="6">
    <location>
        <begin position="674"/>
        <end position="692"/>
    </location>
</feature>
<dbReference type="Proteomes" id="UP001241110">
    <property type="component" value="Unassembled WGS sequence"/>
</dbReference>
<keyword evidence="4 6" id="KW-1133">Transmembrane helix</keyword>
<evidence type="ECO:0000256" key="4">
    <source>
        <dbReference type="ARBA" id="ARBA00022989"/>
    </source>
</evidence>
<dbReference type="PANTHER" id="PTHR33406">
    <property type="entry name" value="MEMBRANE PROTEIN MJ1562-RELATED"/>
    <property type="match status" value="1"/>
</dbReference>
<feature type="transmembrane region" description="Helical" evidence="6">
    <location>
        <begin position="745"/>
        <end position="768"/>
    </location>
</feature>
<reference evidence="8" key="1">
    <citation type="submission" date="2023-05" db="EMBL/GenBank/DDBJ databases">
        <authorList>
            <person name="Zhang X."/>
        </authorList>
    </citation>
    <scope>NUCLEOTIDE SEQUENCE</scope>
    <source>
        <strain evidence="8">YF14B1</strain>
    </source>
</reference>
<dbReference type="AlphaFoldDB" id="A0AAE3QKI5"/>
<feature type="transmembrane region" description="Helical" evidence="6">
    <location>
        <begin position="219"/>
        <end position="238"/>
    </location>
</feature>
<comment type="caution">
    <text evidence="8">The sequence shown here is derived from an EMBL/GenBank/DDBJ whole genome shotgun (WGS) entry which is preliminary data.</text>
</comment>
<proteinExistence type="predicted"/>
<accession>A0AAE3QKI5</accession>
<dbReference type="InterPro" id="IPR004869">
    <property type="entry name" value="MMPL_dom"/>
</dbReference>
<feature type="transmembrane region" description="Helical" evidence="6">
    <location>
        <begin position="647"/>
        <end position="668"/>
    </location>
</feature>
<evidence type="ECO:0000256" key="5">
    <source>
        <dbReference type="ARBA" id="ARBA00023136"/>
    </source>
</evidence>
<feature type="domain" description="SSD" evidence="7">
    <location>
        <begin position="642"/>
        <end position="770"/>
    </location>
</feature>
<dbReference type="SUPFAM" id="SSF82866">
    <property type="entry name" value="Multidrug efflux transporter AcrB transmembrane domain"/>
    <property type="match status" value="2"/>
</dbReference>
<dbReference type="PRINTS" id="PR00702">
    <property type="entry name" value="ACRIFLAVINRP"/>
</dbReference>
<evidence type="ECO:0000313" key="9">
    <source>
        <dbReference type="Proteomes" id="UP001241110"/>
    </source>
</evidence>
<dbReference type="Pfam" id="PF03176">
    <property type="entry name" value="MMPL"/>
    <property type="match status" value="2"/>
</dbReference>